<keyword evidence="9" id="KW-0119">Carbohydrate metabolism</keyword>
<evidence type="ECO:0000256" key="2">
    <source>
        <dbReference type="ARBA" id="ARBA00004496"/>
    </source>
</evidence>
<dbReference type="EC" id="2.4.1.25" evidence="4"/>
<evidence type="ECO:0000256" key="1">
    <source>
        <dbReference type="ARBA" id="ARBA00000439"/>
    </source>
</evidence>
<comment type="similarity">
    <text evidence="3">Belongs to the disproportionating enzyme family.</text>
</comment>
<dbReference type="EMBL" id="JBHPBY010000001">
    <property type="protein sequence ID" value="MFC1848599.1"/>
    <property type="molecule type" value="Genomic_DNA"/>
</dbReference>
<evidence type="ECO:0000256" key="4">
    <source>
        <dbReference type="ARBA" id="ARBA00012560"/>
    </source>
</evidence>
<dbReference type="Gene3D" id="3.20.20.80">
    <property type="entry name" value="Glycosidases"/>
    <property type="match status" value="2"/>
</dbReference>
<evidence type="ECO:0000313" key="13">
    <source>
        <dbReference type="Proteomes" id="UP001594351"/>
    </source>
</evidence>
<dbReference type="PANTHER" id="PTHR32518:SF3">
    <property type="entry name" value="4-ALPHA-GLUCANOTRANSFERASE"/>
    <property type="match status" value="1"/>
</dbReference>
<evidence type="ECO:0000256" key="3">
    <source>
        <dbReference type="ARBA" id="ARBA00005684"/>
    </source>
</evidence>
<dbReference type="Pfam" id="PF02446">
    <property type="entry name" value="Glyco_hydro_77"/>
    <property type="match status" value="1"/>
</dbReference>
<keyword evidence="8" id="KW-0808">Transferase</keyword>
<comment type="subcellular location">
    <subcellularLocation>
        <location evidence="2">Cytoplasm</location>
    </subcellularLocation>
</comment>
<protein>
    <recommendedName>
        <fullName evidence="5">4-alpha-glucanotransferase</fullName>
        <ecNumber evidence="4">2.4.1.25</ecNumber>
    </recommendedName>
    <alternativeName>
        <fullName evidence="10">Amylomaltase</fullName>
    </alternativeName>
    <alternativeName>
        <fullName evidence="11">Disproportionating enzyme</fullName>
    </alternativeName>
</protein>
<keyword evidence="13" id="KW-1185">Reference proteome</keyword>
<name>A0ABV6YQW6_UNCC1</name>
<evidence type="ECO:0000256" key="11">
    <source>
        <dbReference type="ARBA" id="ARBA00031501"/>
    </source>
</evidence>
<evidence type="ECO:0000256" key="9">
    <source>
        <dbReference type="ARBA" id="ARBA00023277"/>
    </source>
</evidence>
<evidence type="ECO:0000256" key="10">
    <source>
        <dbReference type="ARBA" id="ARBA00031423"/>
    </source>
</evidence>
<accession>A0ABV6YQW6</accession>
<evidence type="ECO:0000256" key="6">
    <source>
        <dbReference type="ARBA" id="ARBA00022490"/>
    </source>
</evidence>
<gene>
    <name evidence="12" type="ORF">ACFL27_00180</name>
</gene>
<evidence type="ECO:0000256" key="8">
    <source>
        <dbReference type="ARBA" id="ARBA00022679"/>
    </source>
</evidence>
<evidence type="ECO:0000256" key="7">
    <source>
        <dbReference type="ARBA" id="ARBA00022676"/>
    </source>
</evidence>
<keyword evidence="6" id="KW-0963">Cytoplasm</keyword>
<dbReference type="InterPro" id="IPR017853">
    <property type="entry name" value="GH"/>
</dbReference>
<comment type="catalytic activity">
    <reaction evidence="1">
        <text>Transfers a segment of a (1-&gt;4)-alpha-D-glucan to a new position in an acceptor, which may be glucose or a (1-&gt;4)-alpha-D-glucan.</text>
        <dbReference type="EC" id="2.4.1.25"/>
    </reaction>
</comment>
<proteinExistence type="inferred from homology"/>
<evidence type="ECO:0000256" key="5">
    <source>
        <dbReference type="ARBA" id="ARBA00020295"/>
    </source>
</evidence>
<dbReference type="SUPFAM" id="SSF51445">
    <property type="entry name" value="(Trans)glycosidases"/>
    <property type="match status" value="1"/>
</dbReference>
<dbReference type="Proteomes" id="UP001594351">
    <property type="component" value="Unassembled WGS sequence"/>
</dbReference>
<reference evidence="12 13" key="1">
    <citation type="submission" date="2024-09" db="EMBL/GenBank/DDBJ databases">
        <title>Laminarin stimulates single cell rates of sulfate reduction while oxygen inhibits transcriptomic activity in coastal marine sediment.</title>
        <authorList>
            <person name="Lindsay M."/>
            <person name="Orcutt B."/>
            <person name="Emerson D."/>
            <person name="Stepanauskas R."/>
            <person name="D'Angelo T."/>
        </authorList>
    </citation>
    <scope>NUCLEOTIDE SEQUENCE [LARGE SCALE GENOMIC DNA]</scope>
    <source>
        <strain evidence="12">SAG AM-311-K15</strain>
    </source>
</reference>
<sequence>MKKKADARYNDRSTEPYSAQVRDKLAARWPLPTAPSKSAGVMVPLFSLRSATGLGVGEIPDLKHLIKWCTLTGLKLIQLLPLNDTGLDPSPYSAVSSMALNPVYLALPKIYGWECIKDELQRTRPFFNAQDRFDYKKIRALKLALLSKIFSEQRSNLSASTPFRDFRERNQWLIPYAVFCVLKERYEHQWWREWPDRYQQASPEVLTEITVRFPGECLFHQFIQWELEKQLSAVHQAAREAAVILKGDMPILMNDDSVDVWLKSDYFHDRLRAGAPPDMFSDEGQNWGFPIYRWEVLEKDDFSWWNHRLQQMGKFYDAVRIDHVLGFFRIWAIPKWEKTARLGYFVPSRPLNFRTLQKLGLTLGDLERLTTPHFTKKKLHTFLGPSAPRMMKEYFTRFSKRGNYRFSPHIQGEKDFQAVADEDPELFVKLSKLWADRLLIQDAELRDNFAFRWDYKETRVFKSLKRQTRQALVALAAGYDRKHNRFWKQNGRKLLSMILTHSEMLICAEDLGYVPPVVRPLLNELGILSLKVERWTRDYQKSPASFISPSRYPLMSVCTPSVHDTTTLRGWWEETPSETEQYHRLLGLSGPPPAYLTTEIAALILQRNLKAGSILTVFALQDFFSLRYDLRTYHPETERVNIPGLTSDQNWSWRMGISLEELLGMTEFSSVIRTMLRERGRL</sequence>
<dbReference type="InterPro" id="IPR003385">
    <property type="entry name" value="Glyco_hydro_77"/>
</dbReference>
<comment type="caution">
    <text evidence="12">The sequence shown here is derived from an EMBL/GenBank/DDBJ whole genome shotgun (WGS) entry which is preliminary data.</text>
</comment>
<keyword evidence="7" id="KW-0328">Glycosyltransferase</keyword>
<organism evidence="12 13">
    <name type="scientific">candidate division CSSED10-310 bacterium</name>
    <dbReference type="NCBI Taxonomy" id="2855610"/>
    <lineage>
        <taxon>Bacteria</taxon>
        <taxon>Bacteria division CSSED10-310</taxon>
    </lineage>
</organism>
<dbReference type="PANTHER" id="PTHR32518">
    <property type="match status" value="1"/>
</dbReference>
<evidence type="ECO:0000313" key="12">
    <source>
        <dbReference type="EMBL" id="MFC1848599.1"/>
    </source>
</evidence>